<organism evidence="3 4">
    <name type="scientific">Legionella drancourtii LLAP12</name>
    <dbReference type="NCBI Taxonomy" id="658187"/>
    <lineage>
        <taxon>Bacteria</taxon>
        <taxon>Pseudomonadati</taxon>
        <taxon>Pseudomonadota</taxon>
        <taxon>Gammaproteobacteria</taxon>
        <taxon>Legionellales</taxon>
        <taxon>Legionellaceae</taxon>
        <taxon>Legionella</taxon>
    </lineage>
</organism>
<feature type="transmembrane region" description="Helical" evidence="2">
    <location>
        <begin position="64"/>
        <end position="88"/>
    </location>
</feature>
<protein>
    <recommendedName>
        <fullName evidence="5">Transmembrane protein</fullName>
    </recommendedName>
</protein>
<gene>
    <name evidence="3" type="ORF">LDG_8673</name>
</gene>
<keyword evidence="4" id="KW-1185">Reference proteome</keyword>
<proteinExistence type="predicted"/>
<dbReference type="eggNOG" id="ENOG5030PMB">
    <property type="taxonomic scope" value="Bacteria"/>
</dbReference>
<keyword evidence="2" id="KW-1133">Transmembrane helix</keyword>
<name>G9ETN8_9GAMM</name>
<dbReference type="AlphaFoldDB" id="G9ETN8"/>
<reference evidence="3 4" key="1">
    <citation type="journal article" date="2011" name="BMC Genomics">
        <title>Insight into cross-talk between intra-amoebal pathogens.</title>
        <authorList>
            <person name="Gimenez G."/>
            <person name="Bertelli C."/>
            <person name="Moliner C."/>
            <person name="Robert C."/>
            <person name="Raoult D."/>
            <person name="Fournier P.E."/>
            <person name="Greub G."/>
        </authorList>
    </citation>
    <scope>NUCLEOTIDE SEQUENCE [LARGE SCALE GENOMIC DNA]</scope>
    <source>
        <strain evidence="3 4">LLAP12</strain>
    </source>
</reference>
<dbReference type="Proteomes" id="UP000002770">
    <property type="component" value="Unassembled WGS sequence"/>
</dbReference>
<evidence type="ECO:0000313" key="3">
    <source>
        <dbReference type="EMBL" id="EHL29239.1"/>
    </source>
</evidence>
<dbReference type="EMBL" id="JH413848">
    <property type="protein sequence ID" value="EHL29239.1"/>
    <property type="molecule type" value="Genomic_DNA"/>
</dbReference>
<accession>G9ETN8</accession>
<sequence>MALNFKKILIGTVGLSLAASAAVGLTLFLWPAALAAVAGFSVYGLSIAGIVGANTLLQIGVTAGLAFAATSVATSFAAAFLKTASWIIDACFKSKSGPRDPHREARLEDTDGNGVNMMIQLGGASVTAQTKKAEEPTHSTLFAPKASNDSSVEPKATSTYTI</sequence>
<dbReference type="OrthoDB" id="5653909at2"/>
<evidence type="ECO:0008006" key="5">
    <source>
        <dbReference type="Google" id="ProtNLM"/>
    </source>
</evidence>
<evidence type="ECO:0000313" key="4">
    <source>
        <dbReference type="Proteomes" id="UP000002770"/>
    </source>
</evidence>
<dbReference type="InParanoid" id="G9ETN8"/>
<keyword evidence="2" id="KW-0472">Membrane</keyword>
<feature type="transmembrane region" description="Helical" evidence="2">
    <location>
        <begin position="34"/>
        <end position="57"/>
    </location>
</feature>
<keyword evidence="2" id="KW-0812">Transmembrane</keyword>
<evidence type="ECO:0000256" key="2">
    <source>
        <dbReference type="SAM" id="Phobius"/>
    </source>
</evidence>
<feature type="compositionally biased region" description="Polar residues" evidence="1">
    <location>
        <begin position="147"/>
        <end position="162"/>
    </location>
</feature>
<dbReference type="HOGENOM" id="CLU_1633333_0_0_6"/>
<dbReference type="RefSeq" id="WP_006872542.1">
    <property type="nucleotide sequence ID" value="NZ_JH413848.1"/>
</dbReference>
<feature type="region of interest" description="Disordered" evidence="1">
    <location>
        <begin position="129"/>
        <end position="162"/>
    </location>
</feature>
<evidence type="ECO:0000256" key="1">
    <source>
        <dbReference type="SAM" id="MobiDB-lite"/>
    </source>
</evidence>
<dbReference type="STRING" id="658187.LDG_8673"/>